<organism evidence="1">
    <name type="scientific">Ophidiomyces ophidiicola</name>
    <dbReference type="NCBI Taxonomy" id="1387563"/>
    <lineage>
        <taxon>Eukaryota</taxon>
        <taxon>Fungi</taxon>
        <taxon>Dikarya</taxon>
        <taxon>Ascomycota</taxon>
        <taxon>Pezizomycotina</taxon>
        <taxon>Eurotiomycetes</taxon>
        <taxon>Eurotiomycetidae</taxon>
        <taxon>Onygenales</taxon>
        <taxon>Onygenaceae</taxon>
        <taxon>Ophidiomyces</taxon>
    </lineage>
</organism>
<comment type="caution">
    <text evidence="1">The sequence shown here is derived from an EMBL/GenBank/DDBJ whole genome shotgun (WGS) entry which is preliminary data.</text>
</comment>
<reference evidence="1" key="1">
    <citation type="journal article" date="2022" name="bioRxiv">
        <title>Population genetic analysis of Ophidiomyces ophidiicola, the causative agent of snake fungal disease, indicates recent introductions to the USA.</title>
        <authorList>
            <person name="Ladner J.T."/>
            <person name="Palmer J.M."/>
            <person name="Ettinger C.L."/>
            <person name="Stajich J.E."/>
            <person name="Farrell T.M."/>
            <person name="Glorioso B.M."/>
            <person name="Lawson B."/>
            <person name="Price S.J."/>
            <person name="Stengle A.G."/>
            <person name="Grear D.A."/>
            <person name="Lorch J.M."/>
        </authorList>
    </citation>
    <scope>NUCLEOTIDE SEQUENCE</scope>
    <source>
        <strain evidence="1">NWHC 24266-5</strain>
    </source>
</reference>
<dbReference type="EMBL" id="JALBCA010000025">
    <property type="protein sequence ID" value="KAI2389222.1"/>
    <property type="molecule type" value="Genomic_DNA"/>
</dbReference>
<accession>A0ACB8V1V6</accession>
<sequence length="97" mass="11047">MKNSENRSAKKIAPFAVSDDKLRDNMAMAEVEVYARLQKINIATMPLPLRKDVIQLRLAITEARNDSSDVWGPFLWICPVAWPFTVTEVQQQDVVES</sequence>
<evidence type="ECO:0000313" key="1">
    <source>
        <dbReference type="EMBL" id="KAI2389222.1"/>
    </source>
</evidence>
<proteinExistence type="predicted"/>
<protein>
    <submittedName>
        <fullName evidence="1">Uncharacterized protein</fullName>
    </submittedName>
</protein>
<gene>
    <name evidence="1" type="ORF">LOY88_002188</name>
</gene>
<name>A0ACB8V1V6_9EURO</name>